<dbReference type="Proteomes" id="UP001396898">
    <property type="component" value="Unassembled WGS sequence"/>
</dbReference>
<protein>
    <recommendedName>
        <fullName evidence="1">2EXR domain-containing protein</fullName>
    </recommendedName>
</protein>
<accession>A0ABR1S9F3</accession>
<gene>
    <name evidence="2" type="ORF">PG991_005528</name>
</gene>
<comment type="caution">
    <text evidence="2">The sequence shown here is derived from an EMBL/GenBank/DDBJ whole genome shotgun (WGS) entry which is preliminary data.</text>
</comment>
<proteinExistence type="predicted"/>
<evidence type="ECO:0000313" key="2">
    <source>
        <dbReference type="EMBL" id="KAK8028472.1"/>
    </source>
</evidence>
<feature type="domain" description="2EXR" evidence="1">
    <location>
        <begin position="16"/>
        <end position="109"/>
    </location>
</feature>
<keyword evidence="3" id="KW-1185">Reference proteome</keyword>
<name>A0ABR1S9F3_9PEZI</name>
<reference evidence="2 3" key="1">
    <citation type="submission" date="2023-01" db="EMBL/GenBank/DDBJ databases">
        <title>Analysis of 21 Apiospora genomes using comparative genomics revels a genus with tremendous synthesis potential of carbohydrate active enzymes and secondary metabolites.</title>
        <authorList>
            <person name="Sorensen T."/>
        </authorList>
    </citation>
    <scope>NUCLEOTIDE SEQUENCE [LARGE SCALE GENOMIC DNA]</scope>
    <source>
        <strain evidence="2 3">CBS 20057</strain>
    </source>
</reference>
<evidence type="ECO:0000259" key="1">
    <source>
        <dbReference type="Pfam" id="PF20150"/>
    </source>
</evidence>
<organism evidence="2 3">
    <name type="scientific">Apiospora marii</name>
    <dbReference type="NCBI Taxonomy" id="335849"/>
    <lineage>
        <taxon>Eukaryota</taxon>
        <taxon>Fungi</taxon>
        <taxon>Dikarya</taxon>
        <taxon>Ascomycota</taxon>
        <taxon>Pezizomycotina</taxon>
        <taxon>Sordariomycetes</taxon>
        <taxon>Xylariomycetidae</taxon>
        <taxon>Amphisphaeriales</taxon>
        <taxon>Apiosporaceae</taxon>
        <taxon>Apiospora</taxon>
    </lineage>
</organism>
<sequence>MEAAKKRNRTDLGLLKRLPLELREMIYESSLPQRILRAYDDREEQHIVLKCLAAPNLALVCQEMRYFCFKKYARIGFDPVWYPIWPAIPSTRGAMKQQITWFYPSKDVLFIDHAVHMPTLRVVQDGTADGKADAGTLFPGIKQSQGVAKCEDAPSWESRMFPMLSALSPILQLVETILITPSSGDTLKLAMYRGLFPKLRKILFAAQQEVVRDRFALARKRATFTQLNRVKSREWNGQEVNCVPLSQSRLVYHIVHGMTKVSDSLMLNIWNTICLPFSTENFTEGEAQLIPSHRELVERQMTIARLYWETAYTIEQDGSRLYDMYGCWLPYIDPNWPELVALLPSLPELVPVLMFSARNAYYYP</sequence>
<evidence type="ECO:0000313" key="3">
    <source>
        <dbReference type="Proteomes" id="UP001396898"/>
    </source>
</evidence>
<dbReference type="InterPro" id="IPR045518">
    <property type="entry name" value="2EXR"/>
</dbReference>
<dbReference type="EMBL" id="JAQQWI010000007">
    <property type="protein sequence ID" value="KAK8028472.1"/>
    <property type="molecule type" value="Genomic_DNA"/>
</dbReference>
<dbReference type="Pfam" id="PF20150">
    <property type="entry name" value="2EXR"/>
    <property type="match status" value="1"/>
</dbReference>